<dbReference type="Proteomes" id="UP000011717">
    <property type="component" value="Unassembled WGS sequence"/>
</dbReference>
<protein>
    <submittedName>
        <fullName evidence="5">Fructokinase</fullName>
    </submittedName>
</protein>
<sequence>MTSPASPSESAPIVCIGNAIVDVIARAEDDFLTRNRLEKGSMRLIDAEEAERLYAKMAAGQESSGGSGANTAAGIAALGGTTRFIGRVSDDQLGRVFQHDIRAAGVAFDTPFSTSEVPTARCLINVTPDAERTMCTFLGTSAELAEGDVDYDAIGAASIVYLEGYLWDAEDARAAMEKARDTVRAAGGRVSFTLSDLFCVDRHRSDFLALADGGVDILFANEQELKSLYETEDFGAALSAQEGRCELAVVTRGPLGAVVLNGSERIEVPAQPVASVVDTTGAGDLFAAGFLAGLQQGRSPHDCALLGTVAAGEIISHYGARPLADLKALASKALS</sequence>
<dbReference type="PANTHER" id="PTHR43320">
    <property type="entry name" value="SUGAR KINASE"/>
    <property type="match status" value="1"/>
</dbReference>
<evidence type="ECO:0000313" key="6">
    <source>
        <dbReference type="Proteomes" id="UP000011717"/>
    </source>
</evidence>
<accession>M2T5V9</accession>
<dbReference type="PATRIC" id="fig|1234595.3.peg.2753"/>
<evidence type="ECO:0000313" key="5">
    <source>
        <dbReference type="EMBL" id="EMD81854.1"/>
    </source>
</evidence>
<dbReference type="SUPFAM" id="SSF53613">
    <property type="entry name" value="Ribokinase-like"/>
    <property type="match status" value="1"/>
</dbReference>
<dbReference type="InterPro" id="IPR029056">
    <property type="entry name" value="Ribokinase-like"/>
</dbReference>
<dbReference type="AlphaFoldDB" id="M2T5V9"/>
<dbReference type="InterPro" id="IPR002173">
    <property type="entry name" value="Carboh/pur_kinase_PfkB_CS"/>
</dbReference>
<evidence type="ECO:0000256" key="2">
    <source>
        <dbReference type="ARBA" id="ARBA00022679"/>
    </source>
</evidence>
<organism evidence="5 6">
    <name type="scientific">Pacificimonas flava</name>
    <dbReference type="NCBI Taxonomy" id="1234595"/>
    <lineage>
        <taxon>Bacteria</taxon>
        <taxon>Pseudomonadati</taxon>
        <taxon>Pseudomonadota</taxon>
        <taxon>Alphaproteobacteria</taxon>
        <taxon>Sphingomonadales</taxon>
        <taxon>Sphingosinicellaceae</taxon>
        <taxon>Pacificimonas</taxon>
    </lineage>
</organism>
<name>M2T5V9_9SPHN</name>
<feature type="domain" description="Carbohydrate kinase PfkB" evidence="4">
    <location>
        <begin position="45"/>
        <end position="322"/>
    </location>
</feature>
<evidence type="ECO:0000256" key="3">
    <source>
        <dbReference type="ARBA" id="ARBA00022777"/>
    </source>
</evidence>
<reference evidence="5 6" key="1">
    <citation type="journal article" date="2013" name="Genome Announc.">
        <title>Draft Genome Sequence of Strain JLT2015T, Belonging to the Family Sphingomonadaceae of the Alphaproteobacteria.</title>
        <authorList>
            <person name="Tang K."/>
            <person name="Liu K."/>
            <person name="Li S."/>
            <person name="Jiao N."/>
        </authorList>
    </citation>
    <scope>NUCLEOTIDE SEQUENCE [LARGE SCALE GENOMIC DNA]</scope>
    <source>
        <strain evidence="5 6">JLT2015</strain>
    </source>
</reference>
<dbReference type="Gene3D" id="3.40.1190.20">
    <property type="match status" value="1"/>
</dbReference>
<dbReference type="PROSITE" id="PS00584">
    <property type="entry name" value="PFKB_KINASES_2"/>
    <property type="match status" value="1"/>
</dbReference>
<keyword evidence="3 5" id="KW-0418">Kinase</keyword>
<comment type="caution">
    <text evidence="5">The sequence shown here is derived from an EMBL/GenBank/DDBJ whole genome shotgun (WGS) entry which is preliminary data.</text>
</comment>
<dbReference type="OrthoDB" id="9813569at2"/>
<dbReference type="InterPro" id="IPR052700">
    <property type="entry name" value="Carb_kinase_PfkB-like"/>
</dbReference>
<dbReference type="InterPro" id="IPR011611">
    <property type="entry name" value="PfkB_dom"/>
</dbReference>
<comment type="similarity">
    <text evidence="1">Belongs to the carbohydrate kinase PfkB family.</text>
</comment>
<dbReference type="CDD" id="cd01168">
    <property type="entry name" value="adenosine_kinase"/>
    <property type="match status" value="1"/>
</dbReference>
<dbReference type="RefSeq" id="WP_008603714.1">
    <property type="nucleotide sequence ID" value="NZ_AMRV01000013.1"/>
</dbReference>
<dbReference type="PANTHER" id="PTHR43320:SF3">
    <property type="entry name" value="CARBOHYDRATE KINASE PFKB DOMAIN-CONTAINING PROTEIN"/>
    <property type="match status" value="1"/>
</dbReference>
<gene>
    <name evidence="5" type="ORF">C725_2750</name>
</gene>
<evidence type="ECO:0000256" key="1">
    <source>
        <dbReference type="ARBA" id="ARBA00010688"/>
    </source>
</evidence>
<keyword evidence="6" id="KW-1185">Reference proteome</keyword>
<proteinExistence type="inferred from homology"/>
<evidence type="ECO:0000259" key="4">
    <source>
        <dbReference type="Pfam" id="PF00294"/>
    </source>
</evidence>
<keyword evidence="2" id="KW-0808">Transferase</keyword>
<dbReference type="EMBL" id="AMRV01000013">
    <property type="protein sequence ID" value="EMD81854.1"/>
    <property type="molecule type" value="Genomic_DNA"/>
</dbReference>
<dbReference type="Pfam" id="PF00294">
    <property type="entry name" value="PfkB"/>
    <property type="match status" value="1"/>
</dbReference>
<dbReference type="GO" id="GO:0016301">
    <property type="term" value="F:kinase activity"/>
    <property type="evidence" value="ECO:0007669"/>
    <property type="project" value="UniProtKB-KW"/>
</dbReference>